<comment type="caution">
    <text evidence="3">The sequence shown here is derived from an EMBL/GenBank/DDBJ whole genome shotgun (WGS) entry which is preliminary data.</text>
</comment>
<gene>
    <name evidence="3" type="ORF">Sangu_1024800</name>
</gene>
<evidence type="ECO:0000259" key="2">
    <source>
        <dbReference type="Pfam" id="PF25597"/>
    </source>
</evidence>
<feature type="region of interest" description="Disordered" evidence="1">
    <location>
        <begin position="113"/>
        <end position="133"/>
    </location>
</feature>
<sequence>MIRFMMSFTERLLSFWGYALEMAARLLNIALSKIVVQTPFQIWHNKPTSYKYLRVWGSLGYVKRLVGDNLIRGLVCAGYYFYDPSEQKVFISRNAVFLERDFSADTRHNELLLEESSETPQSNAGTSSAPTVSTDSVLILRRPARAPQPPERYDILGVTSQLDNDPKTYGEVMSDIDSRKWLEVMKFEMDSMSSNQAWTLVNRPKGVKPIGCKRI</sequence>
<proteinExistence type="predicted"/>
<dbReference type="InterPro" id="IPR057670">
    <property type="entry name" value="SH3_retrovirus"/>
</dbReference>
<organism evidence="3">
    <name type="scientific">Sesamum angustifolium</name>
    <dbReference type="NCBI Taxonomy" id="2727405"/>
    <lineage>
        <taxon>Eukaryota</taxon>
        <taxon>Viridiplantae</taxon>
        <taxon>Streptophyta</taxon>
        <taxon>Embryophyta</taxon>
        <taxon>Tracheophyta</taxon>
        <taxon>Spermatophyta</taxon>
        <taxon>Magnoliopsida</taxon>
        <taxon>eudicotyledons</taxon>
        <taxon>Gunneridae</taxon>
        <taxon>Pentapetalae</taxon>
        <taxon>asterids</taxon>
        <taxon>lamiids</taxon>
        <taxon>Lamiales</taxon>
        <taxon>Pedaliaceae</taxon>
        <taxon>Sesamum</taxon>
    </lineage>
</organism>
<dbReference type="AlphaFoldDB" id="A0AAW2NVR1"/>
<dbReference type="Pfam" id="PF25597">
    <property type="entry name" value="SH3_retrovirus"/>
    <property type="match status" value="1"/>
</dbReference>
<accession>A0AAW2NVR1</accession>
<protein>
    <recommendedName>
        <fullName evidence="2">Retroviral polymerase SH3-like domain-containing protein</fullName>
    </recommendedName>
</protein>
<reference evidence="3" key="1">
    <citation type="submission" date="2020-06" db="EMBL/GenBank/DDBJ databases">
        <authorList>
            <person name="Li T."/>
            <person name="Hu X."/>
            <person name="Zhang T."/>
            <person name="Song X."/>
            <person name="Zhang H."/>
            <person name="Dai N."/>
            <person name="Sheng W."/>
            <person name="Hou X."/>
            <person name="Wei L."/>
        </authorList>
    </citation>
    <scope>NUCLEOTIDE SEQUENCE</scope>
    <source>
        <strain evidence="3">G01</strain>
        <tissue evidence="3">Leaf</tissue>
    </source>
</reference>
<evidence type="ECO:0000256" key="1">
    <source>
        <dbReference type="SAM" id="MobiDB-lite"/>
    </source>
</evidence>
<feature type="compositionally biased region" description="Polar residues" evidence="1">
    <location>
        <begin position="118"/>
        <end position="133"/>
    </location>
</feature>
<feature type="domain" description="Retroviral polymerase SH3-like" evidence="2">
    <location>
        <begin position="78"/>
        <end position="105"/>
    </location>
</feature>
<evidence type="ECO:0000313" key="3">
    <source>
        <dbReference type="EMBL" id="KAL0347970.1"/>
    </source>
</evidence>
<name>A0AAW2NVR1_9LAMI</name>
<dbReference type="EMBL" id="JACGWK010000006">
    <property type="protein sequence ID" value="KAL0347970.1"/>
    <property type="molecule type" value="Genomic_DNA"/>
</dbReference>
<reference evidence="3" key="2">
    <citation type="journal article" date="2024" name="Plant">
        <title>Genomic evolution and insights into agronomic trait innovations of Sesamum species.</title>
        <authorList>
            <person name="Miao H."/>
            <person name="Wang L."/>
            <person name="Qu L."/>
            <person name="Liu H."/>
            <person name="Sun Y."/>
            <person name="Le M."/>
            <person name="Wang Q."/>
            <person name="Wei S."/>
            <person name="Zheng Y."/>
            <person name="Lin W."/>
            <person name="Duan Y."/>
            <person name="Cao H."/>
            <person name="Xiong S."/>
            <person name="Wang X."/>
            <person name="Wei L."/>
            <person name="Li C."/>
            <person name="Ma Q."/>
            <person name="Ju M."/>
            <person name="Zhao R."/>
            <person name="Li G."/>
            <person name="Mu C."/>
            <person name="Tian Q."/>
            <person name="Mei H."/>
            <person name="Zhang T."/>
            <person name="Gao T."/>
            <person name="Zhang H."/>
        </authorList>
    </citation>
    <scope>NUCLEOTIDE SEQUENCE</scope>
    <source>
        <strain evidence="3">G01</strain>
    </source>
</reference>